<dbReference type="GeneID" id="43584775"/>
<proteinExistence type="inferred from homology"/>
<reference evidence="8 9" key="1">
    <citation type="submission" date="2019-09" db="EMBL/GenBank/DDBJ databases">
        <authorList>
            <person name="Brejova B."/>
        </authorList>
    </citation>
    <scope>NUCLEOTIDE SEQUENCE [LARGE SCALE GENOMIC DNA]</scope>
</reference>
<dbReference type="Pfam" id="PF05620">
    <property type="entry name" value="TMEM208_SND2"/>
    <property type="match status" value="1"/>
</dbReference>
<evidence type="ECO:0000313" key="8">
    <source>
        <dbReference type="EMBL" id="VVT57948.1"/>
    </source>
</evidence>
<keyword evidence="5 7" id="KW-1133">Transmembrane helix</keyword>
<evidence type="ECO:0000256" key="6">
    <source>
        <dbReference type="ARBA" id="ARBA00023136"/>
    </source>
</evidence>
<dbReference type="RefSeq" id="XP_031856566.1">
    <property type="nucleotide sequence ID" value="XM_032000675.1"/>
</dbReference>
<comment type="subcellular location">
    <subcellularLocation>
        <location evidence="1">Endoplasmic reticulum membrane</location>
        <topology evidence="1">Multi-pass membrane protein</topology>
    </subcellularLocation>
</comment>
<dbReference type="EMBL" id="CABVLU010000005">
    <property type="protein sequence ID" value="VVT57948.1"/>
    <property type="molecule type" value="Genomic_DNA"/>
</dbReference>
<evidence type="ECO:0000256" key="1">
    <source>
        <dbReference type="ARBA" id="ARBA00004477"/>
    </source>
</evidence>
<dbReference type="AlphaFoldDB" id="A0A5E8C7R0"/>
<gene>
    <name evidence="8" type="ORF">SAPINGB_P005961</name>
</gene>
<evidence type="ECO:0000256" key="2">
    <source>
        <dbReference type="ARBA" id="ARBA00009950"/>
    </source>
</evidence>
<keyword evidence="6 7" id="KW-0472">Membrane</keyword>
<dbReference type="Proteomes" id="UP000398389">
    <property type="component" value="Unassembled WGS sequence"/>
</dbReference>
<keyword evidence="9" id="KW-1185">Reference proteome</keyword>
<organism evidence="8 9">
    <name type="scientific">Magnusiomyces paraingens</name>
    <dbReference type="NCBI Taxonomy" id="2606893"/>
    <lineage>
        <taxon>Eukaryota</taxon>
        <taxon>Fungi</taxon>
        <taxon>Dikarya</taxon>
        <taxon>Ascomycota</taxon>
        <taxon>Saccharomycotina</taxon>
        <taxon>Dipodascomycetes</taxon>
        <taxon>Dipodascales</taxon>
        <taxon>Dipodascaceae</taxon>
        <taxon>Magnusiomyces</taxon>
    </lineage>
</organism>
<dbReference type="PANTHER" id="PTHR13505:SF7">
    <property type="entry name" value="TRANSMEMBRANE PROTEIN 208"/>
    <property type="match status" value="1"/>
</dbReference>
<evidence type="ECO:0000256" key="5">
    <source>
        <dbReference type="ARBA" id="ARBA00022989"/>
    </source>
</evidence>
<name>A0A5E8C7R0_9ASCO</name>
<evidence type="ECO:0000256" key="3">
    <source>
        <dbReference type="ARBA" id="ARBA00022692"/>
    </source>
</evidence>
<dbReference type="GO" id="GO:0005789">
    <property type="term" value="C:endoplasmic reticulum membrane"/>
    <property type="evidence" value="ECO:0007669"/>
    <property type="project" value="UniProtKB-SubCell"/>
</dbReference>
<dbReference type="InterPro" id="IPR008506">
    <property type="entry name" value="SND2/TMEM208"/>
</dbReference>
<evidence type="ECO:0000256" key="7">
    <source>
        <dbReference type="SAM" id="Phobius"/>
    </source>
</evidence>
<evidence type="ECO:0000256" key="4">
    <source>
        <dbReference type="ARBA" id="ARBA00022824"/>
    </source>
</evidence>
<dbReference type="OrthoDB" id="10012212at2759"/>
<dbReference type="PANTHER" id="PTHR13505">
    <property type="entry name" value="TRANSMEMBRANE PROTEIN 208"/>
    <property type="match status" value="1"/>
</dbReference>
<dbReference type="GO" id="GO:0006624">
    <property type="term" value="P:vacuolar protein processing"/>
    <property type="evidence" value="ECO:0007669"/>
    <property type="project" value="TreeGrafter"/>
</dbReference>
<feature type="transmembrane region" description="Helical" evidence="7">
    <location>
        <begin position="20"/>
        <end position="38"/>
    </location>
</feature>
<protein>
    <submittedName>
        <fullName evidence="8">Uncharacterized protein</fullName>
    </submittedName>
</protein>
<dbReference type="GO" id="GO:0005773">
    <property type="term" value="C:vacuole"/>
    <property type="evidence" value="ECO:0007669"/>
    <property type="project" value="GOC"/>
</dbReference>
<accession>A0A5E8C7R0</accession>
<sequence>MANASAKKQAIANKAALKQMHLASLAVNGFVFLSFFVLHRPFSLKPFLLFSLPALLLQFQLERMGRPRYDTSQVPPEARGTPQGQGTLVYPGEDLAAEGLTEWLHDVIYVTWFCDILSVIFNSHKVWYLYLSIPIYASYKVYGLIIGAKGGLFNSAAHGDAAVPEMSKRQEKLQKKRQKLTSK</sequence>
<comment type="similarity">
    <text evidence="2">Belongs to the TMEM208 family.</text>
</comment>
<keyword evidence="4" id="KW-0256">Endoplasmic reticulum</keyword>
<keyword evidence="3 7" id="KW-0812">Transmembrane</keyword>
<evidence type="ECO:0000313" key="9">
    <source>
        <dbReference type="Proteomes" id="UP000398389"/>
    </source>
</evidence>